<dbReference type="Proteomes" id="UP000198393">
    <property type="component" value="Unassembled WGS sequence"/>
</dbReference>
<reference evidence="1 2" key="1">
    <citation type="submission" date="2017-06" db="EMBL/GenBank/DDBJ databases">
        <authorList>
            <person name="Kim H.J."/>
            <person name="Triplett B.A."/>
        </authorList>
    </citation>
    <scope>NUCLEOTIDE SEQUENCE [LARGE SCALE GENOMIC DNA]</scope>
    <source>
        <strain evidence="1 2">DSM 19307</strain>
    </source>
</reference>
<gene>
    <name evidence="1" type="ORF">SAMN05421640_0413</name>
</gene>
<evidence type="ECO:0000313" key="1">
    <source>
        <dbReference type="EMBL" id="SNS50105.1"/>
    </source>
</evidence>
<accession>A0A239EZU1</accession>
<dbReference type="InterPro" id="IPR011990">
    <property type="entry name" value="TPR-like_helical_dom_sf"/>
</dbReference>
<evidence type="ECO:0000313" key="2">
    <source>
        <dbReference type="Proteomes" id="UP000198393"/>
    </source>
</evidence>
<organism evidence="1 2">
    <name type="scientific">Ekhidna lutea</name>
    <dbReference type="NCBI Taxonomy" id="447679"/>
    <lineage>
        <taxon>Bacteria</taxon>
        <taxon>Pseudomonadati</taxon>
        <taxon>Bacteroidota</taxon>
        <taxon>Cytophagia</taxon>
        <taxon>Cytophagales</taxon>
        <taxon>Reichenbachiellaceae</taxon>
        <taxon>Ekhidna</taxon>
    </lineage>
</organism>
<name>A0A239EZU1_EKHLU</name>
<dbReference type="RefSeq" id="WP_089355182.1">
    <property type="nucleotide sequence ID" value="NZ_FZPD01000001.1"/>
</dbReference>
<proteinExistence type="predicted"/>
<dbReference type="OrthoDB" id="1399920at2"/>
<protein>
    <recommendedName>
        <fullName evidence="3">Tetratricopeptide repeat-containing protein</fullName>
    </recommendedName>
</protein>
<evidence type="ECO:0008006" key="3">
    <source>
        <dbReference type="Google" id="ProtNLM"/>
    </source>
</evidence>
<dbReference type="EMBL" id="FZPD01000001">
    <property type="protein sequence ID" value="SNS50105.1"/>
    <property type="molecule type" value="Genomic_DNA"/>
</dbReference>
<keyword evidence="2" id="KW-1185">Reference proteome</keyword>
<dbReference type="Gene3D" id="1.25.40.10">
    <property type="entry name" value="Tetratricopeptide repeat domain"/>
    <property type="match status" value="2"/>
</dbReference>
<dbReference type="SUPFAM" id="SSF48452">
    <property type="entry name" value="TPR-like"/>
    <property type="match status" value="2"/>
</dbReference>
<dbReference type="AlphaFoldDB" id="A0A239EZU1"/>
<sequence length="428" mass="49165">MTKKLYLMTLLPIFSCTQQKSEPISNSADYQVFLAVEPSDLSHINKNIILWKGKIKEEPKGFIYYEKLGAAYSELFEKTGEVQYLHKADSTFAISQKLTQQKWKVPSLLSLSSISIKKHDFESAAKYAVEARELTDEKFGPLLMQFDAEMELGNYQMAYAILKENRRMESFDYLVRLSKYKDYEGDLDSAIYYMEEAHSLIKRHQKERLLWATANLGDMYGHAGRIQDSYQKYLDVLAMDSTYDYALKGIAWVAFSHDGKTNEAREILENLQAKTAMPDYYLPLAEIYEYEGNEAEAEKLINQFVAESSKPQYGGMYNKYLIEIYSDRGQFDKALALAQEEITNRPTPAAYDWLAWTLHKQGNTNGALEIYQRNVEGKTFEPDVIYHMGTVYHAAGDSKAEKYLEESLEASYELGPMTKKKIKSTING</sequence>